<gene>
    <name evidence="2" type="ORF">CBW46_005190</name>
</gene>
<keyword evidence="3" id="KW-1185">Reference proteome</keyword>
<reference evidence="2" key="1">
    <citation type="submission" date="2018-06" db="EMBL/GenBank/DDBJ databases">
        <title>Paenibacillus xerothermodurans sp. nov. an extremely dry heat resistant spore forming bacterium isolated from the soil of Cape Canaveral, Florida.</title>
        <authorList>
            <person name="Seuylemezian A."/>
            <person name="Kaur N."/>
            <person name="Patil P."/>
            <person name="Patil P."/>
            <person name="Mayilraj S."/>
            <person name="Vaishampayan P."/>
        </authorList>
    </citation>
    <scope>NUCLEOTIDE SEQUENCE [LARGE SCALE GENOMIC DNA]</scope>
    <source>
        <strain evidence="2">ATCC 27380</strain>
    </source>
</reference>
<dbReference type="EMBL" id="NHRJ02000002">
    <property type="protein sequence ID" value="PZE22192.1"/>
    <property type="molecule type" value="Genomic_DNA"/>
</dbReference>
<organism evidence="2 3">
    <name type="scientific">Paenibacillus xerothermodurans</name>
    <dbReference type="NCBI Taxonomy" id="1977292"/>
    <lineage>
        <taxon>Bacteria</taxon>
        <taxon>Bacillati</taxon>
        <taxon>Bacillota</taxon>
        <taxon>Bacilli</taxon>
        <taxon>Bacillales</taxon>
        <taxon>Paenibacillaceae</taxon>
        <taxon>Paenibacillus</taxon>
    </lineage>
</organism>
<evidence type="ECO:0000313" key="2">
    <source>
        <dbReference type="EMBL" id="PZE22192.1"/>
    </source>
</evidence>
<dbReference type="Gene3D" id="3.40.30.10">
    <property type="entry name" value="Glutaredoxin"/>
    <property type="match status" value="1"/>
</dbReference>
<protein>
    <submittedName>
        <fullName evidence="2">Thioredoxin</fullName>
    </submittedName>
</protein>
<dbReference type="OrthoDB" id="5784238at2"/>
<comment type="caution">
    <text evidence="2">The sequence shown here is derived from an EMBL/GenBank/DDBJ whole genome shotgun (WGS) entry which is preliminary data.</text>
</comment>
<evidence type="ECO:0000259" key="1">
    <source>
        <dbReference type="Pfam" id="PF00085"/>
    </source>
</evidence>
<dbReference type="InterPro" id="IPR013766">
    <property type="entry name" value="Thioredoxin_domain"/>
</dbReference>
<name>A0A2W1P3A6_PAEXE</name>
<accession>A0A2W1P3A6</accession>
<dbReference type="Proteomes" id="UP000214746">
    <property type="component" value="Unassembled WGS sequence"/>
</dbReference>
<evidence type="ECO:0000313" key="3">
    <source>
        <dbReference type="Proteomes" id="UP000214746"/>
    </source>
</evidence>
<feature type="domain" description="Thioredoxin" evidence="1">
    <location>
        <begin position="10"/>
        <end position="93"/>
    </location>
</feature>
<sequence>MLKWEGSDVTEWTERELQQWCNEASERTFVYFYTPFCGTCRVAERMLQVILTIKPTLPIVKCNINYCPQVAQNWQIESVPCLVDVEAQSVSRKRYRMQDVNELLAWFQSGTD</sequence>
<dbReference type="InterPro" id="IPR036249">
    <property type="entry name" value="Thioredoxin-like_sf"/>
</dbReference>
<proteinExistence type="predicted"/>
<dbReference type="SUPFAM" id="SSF52833">
    <property type="entry name" value="Thioredoxin-like"/>
    <property type="match status" value="1"/>
</dbReference>
<dbReference type="CDD" id="cd02947">
    <property type="entry name" value="TRX_family"/>
    <property type="match status" value="1"/>
</dbReference>
<dbReference type="Pfam" id="PF00085">
    <property type="entry name" value="Thioredoxin"/>
    <property type="match status" value="1"/>
</dbReference>
<dbReference type="AlphaFoldDB" id="A0A2W1P3A6"/>